<dbReference type="STRING" id="568069.A0A1J1HUT0"/>
<reference evidence="1 2" key="1">
    <citation type="submission" date="2015-04" db="EMBL/GenBank/DDBJ databases">
        <authorList>
            <person name="Syromyatnikov M.Y."/>
            <person name="Popov V.N."/>
        </authorList>
    </citation>
    <scope>NUCLEOTIDE SEQUENCE [LARGE SCALE GENOMIC DNA]</scope>
</reference>
<accession>A0A1J1HUT0</accession>
<protein>
    <submittedName>
        <fullName evidence="1">CLUMA_CG003652, isoform A</fullName>
    </submittedName>
</protein>
<evidence type="ECO:0000313" key="2">
    <source>
        <dbReference type="Proteomes" id="UP000183832"/>
    </source>
</evidence>
<dbReference type="EMBL" id="CVRI01000015">
    <property type="protein sequence ID" value="CRK89921.1"/>
    <property type="molecule type" value="Genomic_DNA"/>
</dbReference>
<evidence type="ECO:0000313" key="1">
    <source>
        <dbReference type="EMBL" id="CRK89921.1"/>
    </source>
</evidence>
<gene>
    <name evidence="1" type="ORF">CLUMA_CG003652</name>
</gene>
<dbReference type="OrthoDB" id="340346at2759"/>
<dbReference type="AlphaFoldDB" id="A0A1J1HUT0"/>
<name>A0A1J1HUT0_9DIPT</name>
<organism evidence="1 2">
    <name type="scientific">Clunio marinus</name>
    <dbReference type="NCBI Taxonomy" id="568069"/>
    <lineage>
        <taxon>Eukaryota</taxon>
        <taxon>Metazoa</taxon>
        <taxon>Ecdysozoa</taxon>
        <taxon>Arthropoda</taxon>
        <taxon>Hexapoda</taxon>
        <taxon>Insecta</taxon>
        <taxon>Pterygota</taxon>
        <taxon>Neoptera</taxon>
        <taxon>Endopterygota</taxon>
        <taxon>Diptera</taxon>
        <taxon>Nematocera</taxon>
        <taxon>Chironomoidea</taxon>
        <taxon>Chironomidae</taxon>
        <taxon>Clunio</taxon>
    </lineage>
</organism>
<keyword evidence="2" id="KW-1185">Reference proteome</keyword>
<sequence>MELEKKFDILSATLNKTIENSLALGLKSFESQLDVLLTQKMDALDKRLEESFSKKMNSLKAEMNKTCNEGFASCRRKYERNNAKVAEIEKKIDKISDNARRACKLTVNGIPFKQDEDLKKIFSILSSHLGYSNPPEASIYRFKTNDRRSICMQFSTEFHKNEYLYRYLKKAIGLTLQIFPEYASNNTRIFIQSDLTSQQYKINKAAIKLKKTGEVKLIRIIEGSVMISFDGDSKFYSYDSIADFEDEVIKRNPNGNSKASNAIEKI</sequence>
<proteinExistence type="predicted"/>
<dbReference type="Proteomes" id="UP000183832">
    <property type="component" value="Unassembled WGS sequence"/>
</dbReference>